<dbReference type="GO" id="GO:0046872">
    <property type="term" value="F:metal ion binding"/>
    <property type="evidence" value="ECO:0007669"/>
    <property type="project" value="UniProtKB-UniRule"/>
</dbReference>
<evidence type="ECO:0000256" key="8">
    <source>
        <dbReference type="PROSITE-ProRule" id="PRU00703"/>
    </source>
</evidence>
<comment type="catalytic activity">
    <reaction evidence="5">
        <text>IMP + NAD(+) + H2O = XMP + NADH + H(+)</text>
        <dbReference type="Rhea" id="RHEA:11708"/>
        <dbReference type="ChEBI" id="CHEBI:15377"/>
        <dbReference type="ChEBI" id="CHEBI:15378"/>
        <dbReference type="ChEBI" id="CHEBI:57464"/>
        <dbReference type="ChEBI" id="CHEBI:57540"/>
        <dbReference type="ChEBI" id="CHEBI:57945"/>
        <dbReference type="ChEBI" id="CHEBI:58053"/>
        <dbReference type="EC" id="1.1.1.205"/>
    </reaction>
</comment>
<feature type="binding site" description="in other chain" evidence="5 7">
    <location>
        <position position="296"/>
    </location>
    <ligand>
        <name>K(+)</name>
        <dbReference type="ChEBI" id="CHEBI:29103"/>
        <note>ligand shared between two tetrameric partners</note>
    </ligand>
</feature>
<proteinExistence type="inferred from homology"/>
<dbReference type="NCBIfam" id="TIGR01302">
    <property type="entry name" value="IMP_dehydrog"/>
    <property type="match status" value="1"/>
</dbReference>
<keyword evidence="2 5" id="KW-0479">Metal-binding</keyword>
<evidence type="ECO:0000256" key="5">
    <source>
        <dbReference type="HAMAP-Rule" id="MF_01964"/>
    </source>
</evidence>
<dbReference type="FunFam" id="3.20.20.70:FF:000424">
    <property type="entry name" value="Inosine-5'-monophosphate dehydrogenase 2"/>
    <property type="match status" value="1"/>
</dbReference>
<dbReference type="GO" id="GO:0000166">
    <property type="term" value="F:nucleotide binding"/>
    <property type="evidence" value="ECO:0007669"/>
    <property type="project" value="UniProtKB-UniRule"/>
</dbReference>
<dbReference type="InterPro" id="IPR001093">
    <property type="entry name" value="IMP_DH_GMPRt"/>
</dbReference>
<dbReference type="InterPro" id="IPR000644">
    <property type="entry name" value="CBS_dom"/>
</dbReference>
<gene>
    <name evidence="5" type="primary">guaB</name>
    <name evidence="11" type="ORF">A3A16_00860</name>
</gene>
<dbReference type="PIRSF" id="PIRSF000130">
    <property type="entry name" value="IMPDH"/>
    <property type="match status" value="1"/>
</dbReference>
<feature type="active site" description="Proton acceptor" evidence="5">
    <location>
        <position position="391"/>
    </location>
</feature>
<name>A0A1G1ZN01_9BACT</name>
<protein>
    <recommendedName>
        <fullName evidence="5">Inosine-5'-monophosphate dehydrogenase</fullName>
        <shortName evidence="5">IMP dehydrogenase</shortName>
        <shortName evidence="5">IMPD</shortName>
        <shortName evidence="5">IMPDH</shortName>
        <ecNumber evidence="5">1.1.1.205</ecNumber>
    </recommendedName>
</protein>
<dbReference type="SMART" id="SM00116">
    <property type="entry name" value="CBS"/>
    <property type="match status" value="2"/>
</dbReference>
<comment type="subunit">
    <text evidence="5">Homotetramer.</text>
</comment>
<feature type="active site" description="Thioimidate intermediate" evidence="5">
    <location>
        <position position="301"/>
    </location>
</feature>
<keyword evidence="5" id="KW-0658">Purine biosynthesis</keyword>
<comment type="caution">
    <text evidence="11">The sequence shown here is derived from an EMBL/GenBank/DDBJ whole genome shotgun (WGS) entry which is preliminary data.</text>
</comment>
<evidence type="ECO:0000313" key="12">
    <source>
        <dbReference type="Proteomes" id="UP000177942"/>
    </source>
</evidence>
<dbReference type="PROSITE" id="PS51371">
    <property type="entry name" value="CBS"/>
    <property type="match status" value="2"/>
</dbReference>
<feature type="domain" description="CBS" evidence="10">
    <location>
        <begin position="150"/>
        <end position="208"/>
    </location>
</feature>
<feature type="binding site" evidence="5">
    <location>
        <position position="406"/>
    </location>
    <ligand>
        <name>IMP</name>
        <dbReference type="ChEBI" id="CHEBI:58053"/>
    </ligand>
</feature>
<dbReference type="EC" id="1.1.1.205" evidence="5"/>
<evidence type="ECO:0000256" key="6">
    <source>
        <dbReference type="PIRSR" id="PIRSR000130-3"/>
    </source>
</evidence>
<feature type="domain" description="CBS" evidence="10">
    <location>
        <begin position="90"/>
        <end position="146"/>
    </location>
</feature>
<dbReference type="CDD" id="cd04601">
    <property type="entry name" value="CBS_pair_IMPDH"/>
    <property type="match status" value="1"/>
</dbReference>
<comment type="function">
    <text evidence="5">Catalyzes the conversion of inosine 5'-phosphate (IMP) to xanthosine 5'-phosphate (XMP), the first committed and rate-limiting step in the de novo synthesis of guanine nucleotides, and therefore plays an important role in the regulation of cell growth.</text>
</comment>
<dbReference type="GO" id="GO:0003938">
    <property type="term" value="F:IMP dehydrogenase activity"/>
    <property type="evidence" value="ECO:0007669"/>
    <property type="project" value="UniProtKB-UniRule"/>
</dbReference>
<evidence type="ECO:0000256" key="2">
    <source>
        <dbReference type="ARBA" id="ARBA00022723"/>
    </source>
</evidence>
<dbReference type="STRING" id="1798407.A3A16_00860"/>
<comment type="cofactor">
    <cofactor evidence="5">
        <name>K(+)</name>
        <dbReference type="ChEBI" id="CHEBI:29103"/>
    </cofactor>
</comment>
<feature type="binding site" evidence="5">
    <location>
        <position position="460"/>
    </location>
    <ligand>
        <name>K(+)</name>
        <dbReference type="ChEBI" id="CHEBI:29103"/>
        <note>ligand shared between two tetrameric partners</note>
    </ligand>
</feature>
<feature type="binding site" description="in other chain" evidence="5 7">
    <location>
        <position position="301"/>
    </location>
    <ligand>
        <name>K(+)</name>
        <dbReference type="ChEBI" id="CHEBI:29103"/>
        <note>ligand shared between two tetrameric partners</note>
    </ligand>
</feature>
<feature type="binding site" evidence="5">
    <location>
        <position position="461"/>
    </location>
    <ligand>
        <name>K(+)</name>
        <dbReference type="ChEBI" id="CHEBI:29103"/>
        <note>ligand shared between two tetrameric partners</note>
    </ligand>
</feature>
<dbReference type="SUPFAM" id="SSF54631">
    <property type="entry name" value="CBS-domain pair"/>
    <property type="match status" value="1"/>
</dbReference>
<dbReference type="InterPro" id="IPR013785">
    <property type="entry name" value="Aldolase_TIM"/>
</dbReference>
<feature type="binding site" evidence="5">
    <location>
        <begin position="355"/>
        <end position="356"/>
    </location>
    <ligand>
        <name>IMP</name>
        <dbReference type="ChEBI" id="CHEBI:58053"/>
    </ligand>
</feature>
<keyword evidence="4 8" id="KW-0129">CBS domain</keyword>
<comment type="activity regulation">
    <text evidence="5">Mycophenolic acid (MPA) is a non-competitive inhibitor that prevents formation of the closed enzyme conformation by binding to the same site as the amobile flap. In contrast, mizoribine monophosphate (MZP) is a competitive inhibitor that induces the closed conformation. MPA is a potent inhibitor of mammalian IMPDHs but a poor inhibitor of the bacterial enzymes. MZP is a more potent inhibitor of bacterial IMPDH.</text>
</comment>
<dbReference type="GO" id="GO:0006177">
    <property type="term" value="P:GMP biosynthetic process"/>
    <property type="evidence" value="ECO:0007669"/>
    <property type="project" value="UniProtKB-UniRule"/>
</dbReference>
<comment type="pathway">
    <text evidence="5">Purine metabolism; XMP biosynthesis via de novo pathway; XMP from IMP: step 1/1.</text>
</comment>
<dbReference type="InterPro" id="IPR005990">
    <property type="entry name" value="IMP_DH"/>
</dbReference>
<evidence type="ECO:0000313" key="11">
    <source>
        <dbReference type="EMBL" id="OGY65921.1"/>
    </source>
</evidence>
<feature type="binding site" evidence="6">
    <location>
        <begin position="244"/>
        <end position="246"/>
    </location>
    <ligand>
        <name>NAD(+)</name>
        <dbReference type="ChEBI" id="CHEBI:57540"/>
    </ligand>
</feature>
<keyword evidence="3 5" id="KW-0560">Oxidoreductase</keyword>
<keyword evidence="5 6" id="KW-0520">NAD</keyword>
<evidence type="ECO:0000256" key="9">
    <source>
        <dbReference type="RuleBase" id="RU003927"/>
    </source>
</evidence>
<dbReference type="UniPathway" id="UPA00601">
    <property type="reaction ID" value="UER00295"/>
</dbReference>
<dbReference type="AlphaFoldDB" id="A0A1G1ZN01"/>
<dbReference type="PANTHER" id="PTHR11911">
    <property type="entry name" value="INOSINE-5-MONOPHOSPHATE DEHYDROGENASE RELATED"/>
    <property type="match status" value="1"/>
</dbReference>
<evidence type="ECO:0000256" key="1">
    <source>
        <dbReference type="ARBA" id="ARBA00005502"/>
    </source>
</evidence>
<keyword evidence="5 7" id="KW-0630">Potassium</keyword>
<feature type="binding site" evidence="5">
    <location>
        <begin position="379"/>
        <end position="383"/>
    </location>
    <ligand>
        <name>IMP</name>
        <dbReference type="ChEBI" id="CHEBI:58053"/>
    </ligand>
</feature>
<feature type="binding site" evidence="5 6">
    <location>
        <begin position="294"/>
        <end position="296"/>
    </location>
    <ligand>
        <name>NAD(+)</name>
        <dbReference type="ChEBI" id="CHEBI:57540"/>
    </ligand>
</feature>
<evidence type="ECO:0000256" key="7">
    <source>
        <dbReference type="PIRSR" id="PIRSR000130-4"/>
    </source>
</evidence>
<sequence>MIEGFTFDDVLIIPKYSDIPSRKLISLKTKFSRRIELNIPIVSANMDTVTESEMAIAMAVEGGIGIIHRFMPIERQMEEVRRVKRAENILIADPITIFKDATLGEALEVMRKNRITGILVCDAKNYLEGILTSRDVRFKKDLDLKVKNIMTARARLVTAKKGVSLKRAVQILDEHKIEKLPLVDKRGRLAGLITASDFKKISQHQNAAKDKNGRFLVGAAIGVKDGAERAEKLVKAGADALIIDIAHGHHKSAIDLLKNLKRKFKKTDIIAGNVATPQGVTDLIKAGADAVKVGIGPGAACSTRIVAGAGMPQLTAIMEAKKVAKDIPIIADGGIKNSGDAAKAIAAGASTIMVGNLLAGTKESPGEYFIENGAAVKIYRGLASRDASLDRQSVDKNSERQDREPEGISTKVVYKGEAKKIIGALIDGLQSGMSYAGARAIKEFWQKAEFVKITENGSKESLPRPNQ</sequence>
<keyword evidence="5" id="KW-0332">GMP biosynthesis</keyword>
<comment type="caution">
    <text evidence="5">Lacks conserved residue(s) required for the propagation of feature annotation.</text>
</comment>
<dbReference type="Proteomes" id="UP000177942">
    <property type="component" value="Unassembled WGS sequence"/>
</dbReference>
<dbReference type="HAMAP" id="MF_01964">
    <property type="entry name" value="IMPDH"/>
    <property type="match status" value="1"/>
</dbReference>
<evidence type="ECO:0000256" key="4">
    <source>
        <dbReference type="ARBA" id="ARBA00023122"/>
    </source>
</evidence>
<feature type="binding site" description="in other chain" evidence="5 7">
    <location>
        <position position="298"/>
    </location>
    <ligand>
        <name>K(+)</name>
        <dbReference type="ChEBI" id="CHEBI:29103"/>
        <note>ligand shared between two tetrameric partners</note>
    </ligand>
</feature>
<comment type="similarity">
    <text evidence="1 5 9">Belongs to the IMPDH/GMPR family.</text>
</comment>
<dbReference type="InterPro" id="IPR046342">
    <property type="entry name" value="CBS_dom_sf"/>
</dbReference>
<dbReference type="Pfam" id="PF00571">
    <property type="entry name" value="CBS"/>
    <property type="match status" value="2"/>
</dbReference>
<feature type="binding site" evidence="5">
    <location>
        <position position="244"/>
    </location>
    <ligand>
        <name>NAD(+)</name>
        <dbReference type="ChEBI" id="CHEBI:57540"/>
    </ligand>
</feature>
<feature type="binding site" evidence="5">
    <location>
        <begin position="332"/>
        <end position="334"/>
    </location>
    <ligand>
        <name>IMP</name>
        <dbReference type="ChEBI" id="CHEBI:58053"/>
    </ligand>
</feature>
<dbReference type="SUPFAM" id="SSF51412">
    <property type="entry name" value="Inosine monophosphate dehydrogenase (IMPDH)"/>
    <property type="match status" value="1"/>
</dbReference>
<dbReference type="CDD" id="cd00381">
    <property type="entry name" value="IMPDH"/>
    <property type="match status" value="1"/>
</dbReference>
<dbReference type="Gene3D" id="3.20.20.70">
    <property type="entry name" value="Aldolase class I"/>
    <property type="match status" value="1"/>
</dbReference>
<accession>A0A1G1ZN01</accession>
<organism evidence="11 12">
    <name type="scientific">Candidatus Harrisonbacteria bacterium RIFCSPLOWO2_01_FULL_44_18</name>
    <dbReference type="NCBI Taxonomy" id="1798407"/>
    <lineage>
        <taxon>Bacteria</taxon>
        <taxon>Candidatus Harrisoniibacteriota</taxon>
    </lineage>
</organism>
<dbReference type="EMBL" id="MHJJ01000005">
    <property type="protein sequence ID" value="OGY65921.1"/>
    <property type="molecule type" value="Genomic_DNA"/>
</dbReference>
<dbReference type="SMART" id="SM01240">
    <property type="entry name" value="IMPDH"/>
    <property type="match status" value="1"/>
</dbReference>
<evidence type="ECO:0000259" key="10">
    <source>
        <dbReference type="PROSITE" id="PS51371"/>
    </source>
</evidence>
<evidence type="ECO:0000256" key="3">
    <source>
        <dbReference type="ARBA" id="ARBA00023002"/>
    </source>
</evidence>
<dbReference type="Pfam" id="PF00478">
    <property type="entry name" value="IMPDH"/>
    <property type="match status" value="1"/>
</dbReference>
<dbReference type="PANTHER" id="PTHR11911:SF111">
    <property type="entry name" value="INOSINE-5'-MONOPHOSPHATE DEHYDROGENASE"/>
    <property type="match status" value="1"/>
</dbReference>
<dbReference type="GO" id="GO:0006183">
    <property type="term" value="P:GTP biosynthetic process"/>
    <property type="evidence" value="ECO:0007669"/>
    <property type="project" value="TreeGrafter"/>
</dbReference>
<reference evidence="11 12" key="1">
    <citation type="journal article" date="2016" name="Nat. Commun.">
        <title>Thousands of microbial genomes shed light on interconnected biogeochemical processes in an aquifer system.</title>
        <authorList>
            <person name="Anantharaman K."/>
            <person name="Brown C.T."/>
            <person name="Hug L.A."/>
            <person name="Sharon I."/>
            <person name="Castelle C.J."/>
            <person name="Probst A.J."/>
            <person name="Thomas B.C."/>
            <person name="Singh A."/>
            <person name="Wilkins M.J."/>
            <person name="Karaoz U."/>
            <person name="Brodie E.L."/>
            <person name="Williams K.H."/>
            <person name="Hubbard S.S."/>
            <person name="Banfield J.F."/>
        </authorList>
    </citation>
    <scope>NUCLEOTIDE SEQUENCE [LARGE SCALE GENOMIC DNA]</scope>
</reference>